<dbReference type="SUPFAM" id="SSF48452">
    <property type="entry name" value="TPR-like"/>
    <property type="match status" value="1"/>
</dbReference>
<accession>A0A7J4ZUP0</accession>
<organism evidence="4 5">
    <name type="scientific">Oryzomonas japonica</name>
    <dbReference type="NCBI Taxonomy" id="2603858"/>
    <lineage>
        <taxon>Bacteria</taxon>
        <taxon>Pseudomonadati</taxon>
        <taxon>Thermodesulfobacteriota</taxon>
        <taxon>Desulfuromonadia</taxon>
        <taxon>Geobacterales</taxon>
        <taxon>Geobacteraceae</taxon>
        <taxon>Oryzomonas</taxon>
    </lineage>
</organism>
<dbReference type="EMBL" id="VZQZ01000001">
    <property type="protein sequence ID" value="KAB0667346.1"/>
    <property type="molecule type" value="Genomic_DNA"/>
</dbReference>
<dbReference type="Pfam" id="PF13174">
    <property type="entry name" value="TPR_6"/>
    <property type="match status" value="1"/>
</dbReference>
<dbReference type="PROSITE" id="PS50005">
    <property type="entry name" value="TPR"/>
    <property type="match status" value="2"/>
</dbReference>
<dbReference type="InterPro" id="IPR019734">
    <property type="entry name" value="TPR_rpt"/>
</dbReference>
<dbReference type="Gene3D" id="1.25.40.10">
    <property type="entry name" value="Tetratricopeptide repeat domain"/>
    <property type="match status" value="1"/>
</dbReference>
<dbReference type="AlphaFoldDB" id="A0A7J4ZUP0"/>
<feature type="signal peptide" evidence="3">
    <location>
        <begin position="1"/>
        <end position="18"/>
    </location>
</feature>
<protein>
    <submittedName>
        <fullName evidence="4">Tol-pal system protein YbgF</fullName>
    </submittedName>
</protein>
<dbReference type="HAMAP" id="MF_02066">
    <property type="entry name" value="CpoB"/>
    <property type="match status" value="1"/>
</dbReference>
<feature type="repeat" description="TPR" evidence="1">
    <location>
        <begin position="154"/>
        <end position="187"/>
    </location>
</feature>
<dbReference type="GO" id="GO:0051301">
    <property type="term" value="P:cell division"/>
    <property type="evidence" value="ECO:0007669"/>
    <property type="project" value="InterPro"/>
</dbReference>
<evidence type="ECO:0000256" key="3">
    <source>
        <dbReference type="SAM" id="SignalP"/>
    </source>
</evidence>
<feature type="coiled-coil region" evidence="2">
    <location>
        <begin position="44"/>
        <end position="92"/>
    </location>
</feature>
<dbReference type="InterPro" id="IPR034706">
    <property type="entry name" value="CpoB"/>
</dbReference>
<dbReference type="Proteomes" id="UP000420562">
    <property type="component" value="Unassembled WGS sequence"/>
</dbReference>
<dbReference type="InterPro" id="IPR014162">
    <property type="entry name" value="CpoB_C"/>
</dbReference>
<dbReference type="RefSeq" id="WP_151126450.1">
    <property type="nucleotide sequence ID" value="NZ_VZQZ01000001.1"/>
</dbReference>
<feature type="repeat" description="TPR" evidence="1">
    <location>
        <begin position="191"/>
        <end position="224"/>
    </location>
</feature>
<sequence length="237" mass="25796">MPSGIRWAVCVAASLALAGCASNDLMVKRQTETEAKVEHLIQSDKRAEQRMNELSGQVQSQEDQAKAVSAQLTQLQDTIRELRTAQDELKARISLQAAPKIEVINQEAASKGKDYGPPSDYVQAFGLYSANSFPAAIEAFEAFLKNNPKSSYAANAVYWIGECHYSLSALPKARDAFQKVVDDYPKSAKAPDALLKLGYTLAAMGEKDKATAAYERLIKAYPGSPVAAKARERLTAH</sequence>
<evidence type="ECO:0000313" key="4">
    <source>
        <dbReference type="EMBL" id="KAB0667346.1"/>
    </source>
</evidence>
<dbReference type="PROSITE" id="PS51257">
    <property type="entry name" value="PROKAR_LIPOPROTEIN"/>
    <property type="match status" value="1"/>
</dbReference>
<proteinExistence type="inferred from homology"/>
<dbReference type="NCBIfam" id="TIGR02795">
    <property type="entry name" value="tol_pal_ybgF"/>
    <property type="match status" value="1"/>
</dbReference>
<feature type="chain" id="PRO_5039927100" evidence="3">
    <location>
        <begin position="19"/>
        <end position="237"/>
    </location>
</feature>
<evidence type="ECO:0000256" key="1">
    <source>
        <dbReference type="PROSITE-ProRule" id="PRU00339"/>
    </source>
</evidence>
<reference evidence="4 5" key="1">
    <citation type="submission" date="2019-09" db="EMBL/GenBank/DDBJ databases">
        <title>Geobacter sp. Red96, a novel strain isolated from paddy soil.</title>
        <authorList>
            <person name="Xu Z."/>
            <person name="Masuda Y."/>
            <person name="Itoh H."/>
            <person name="Senoo K."/>
        </authorList>
    </citation>
    <scope>NUCLEOTIDE SEQUENCE [LARGE SCALE GENOMIC DNA]</scope>
    <source>
        <strain evidence="4 5">Red96</strain>
    </source>
</reference>
<dbReference type="Pfam" id="PF13432">
    <property type="entry name" value="TPR_16"/>
    <property type="match status" value="1"/>
</dbReference>
<gene>
    <name evidence="4" type="primary">ybgF</name>
    <name evidence="4" type="ORF">F6V25_01200</name>
</gene>
<dbReference type="InterPro" id="IPR011990">
    <property type="entry name" value="TPR-like_helical_dom_sf"/>
</dbReference>
<comment type="caution">
    <text evidence="4">The sequence shown here is derived from an EMBL/GenBank/DDBJ whole genome shotgun (WGS) entry which is preliminary data.</text>
</comment>
<keyword evidence="2" id="KW-0175">Coiled coil</keyword>
<dbReference type="SMART" id="SM00028">
    <property type="entry name" value="TPR"/>
    <property type="match status" value="2"/>
</dbReference>
<name>A0A7J4ZUP0_9BACT</name>
<keyword evidence="5" id="KW-1185">Reference proteome</keyword>
<evidence type="ECO:0000313" key="5">
    <source>
        <dbReference type="Proteomes" id="UP000420562"/>
    </source>
</evidence>
<evidence type="ECO:0000256" key="2">
    <source>
        <dbReference type="SAM" id="Coils"/>
    </source>
</evidence>
<keyword evidence="1" id="KW-0802">TPR repeat</keyword>
<keyword evidence="3" id="KW-0732">Signal</keyword>